<dbReference type="Gene3D" id="1.10.260.40">
    <property type="entry name" value="lambda repressor-like DNA-binding domains"/>
    <property type="match status" value="1"/>
</dbReference>
<dbReference type="SMART" id="SM00530">
    <property type="entry name" value="HTH_XRE"/>
    <property type="match status" value="1"/>
</dbReference>
<evidence type="ECO:0000259" key="1">
    <source>
        <dbReference type="PROSITE" id="PS50943"/>
    </source>
</evidence>
<comment type="caution">
    <text evidence="2">The sequence shown here is derived from an EMBL/GenBank/DDBJ whole genome shotgun (WGS) entry which is preliminary data.</text>
</comment>
<sequence>MSIIENKLLKIPSETFGDYIKRMRELRGYSQRKLSTITSLSNTTISRIEKGGDQGIENPDIYTVVKLAEGLKIDKEQMLIAAGYLDKKENEEANNIKQIIIDALQKLGWANSIQDINTETIDFVEFTLKKYGIKNKQIP</sequence>
<name>A0ABW8TG83_9CLOT</name>
<keyword evidence="3" id="KW-1185">Reference proteome</keyword>
<dbReference type="SUPFAM" id="SSF47413">
    <property type="entry name" value="lambda repressor-like DNA-binding domains"/>
    <property type="match status" value="1"/>
</dbReference>
<accession>A0ABW8TG83</accession>
<gene>
    <name evidence="2" type="ORF">ACJDT4_14040</name>
</gene>
<feature type="domain" description="HTH cro/C1-type" evidence="1">
    <location>
        <begin position="20"/>
        <end position="78"/>
    </location>
</feature>
<protein>
    <submittedName>
        <fullName evidence="2">Helix-turn-helix domain-containing protein</fullName>
    </submittedName>
</protein>
<evidence type="ECO:0000313" key="3">
    <source>
        <dbReference type="Proteomes" id="UP001623592"/>
    </source>
</evidence>
<reference evidence="2 3" key="1">
    <citation type="submission" date="2024-11" db="EMBL/GenBank/DDBJ databases">
        <authorList>
            <person name="Heng Y.C."/>
            <person name="Lim A.C.H."/>
            <person name="Lee J.K.Y."/>
            <person name="Kittelmann S."/>
        </authorList>
    </citation>
    <scope>NUCLEOTIDE SEQUENCE [LARGE SCALE GENOMIC DNA]</scope>
    <source>
        <strain evidence="2 3">WILCCON 0114</strain>
    </source>
</reference>
<organism evidence="2 3">
    <name type="scientific">Clostridium neuense</name>
    <dbReference type="NCBI Taxonomy" id="1728934"/>
    <lineage>
        <taxon>Bacteria</taxon>
        <taxon>Bacillati</taxon>
        <taxon>Bacillota</taxon>
        <taxon>Clostridia</taxon>
        <taxon>Eubacteriales</taxon>
        <taxon>Clostridiaceae</taxon>
        <taxon>Clostridium</taxon>
    </lineage>
</organism>
<dbReference type="RefSeq" id="WP_406788192.1">
    <property type="nucleotide sequence ID" value="NZ_JBJIAA010000011.1"/>
</dbReference>
<proteinExistence type="predicted"/>
<dbReference type="CDD" id="cd00093">
    <property type="entry name" value="HTH_XRE"/>
    <property type="match status" value="1"/>
</dbReference>
<dbReference type="InterPro" id="IPR001387">
    <property type="entry name" value="Cro/C1-type_HTH"/>
</dbReference>
<dbReference type="Pfam" id="PF01381">
    <property type="entry name" value="HTH_3"/>
    <property type="match status" value="1"/>
</dbReference>
<dbReference type="PROSITE" id="PS50943">
    <property type="entry name" value="HTH_CROC1"/>
    <property type="match status" value="1"/>
</dbReference>
<evidence type="ECO:0000313" key="2">
    <source>
        <dbReference type="EMBL" id="MFL0251538.1"/>
    </source>
</evidence>
<dbReference type="InterPro" id="IPR010982">
    <property type="entry name" value="Lambda_DNA-bd_dom_sf"/>
</dbReference>
<dbReference type="EMBL" id="JBJIAA010000011">
    <property type="protein sequence ID" value="MFL0251538.1"/>
    <property type="molecule type" value="Genomic_DNA"/>
</dbReference>
<dbReference type="Proteomes" id="UP001623592">
    <property type="component" value="Unassembled WGS sequence"/>
</dbReference>